<dbReference type="GO" id="GO:0008270">
    <property type="term" value="F:zinc ion binding"/>
    <property type="evidence" value="ECO:0007669"/>
    <property type="project" value="InterPro"/>
</dbReference>
<feature type="domain" description="Enoyl reductase (ER)" evidence="3">
    <location>
        <begin position="19"/>
        <end position="362"/>
    </location>
</feature>
<dbReference type="SUPFAM" id="SSF50129">
    <property type="entry name" value="GroES-like"/>
    <property type="match status" value="1"/>
</dbReference>
<dbReference type="Proteomes" id="UP000030063">
    <property type="component" value="Unassembled WGS sequence"/>
</dbReference>
<dbReference type="AlphaFoldDB" id="A0A0A1YJF2"/>
<evidence type="ECO:0000256" key="1">
    <source>
        <dbReference type="ARBA" id="ARBA00022857"/>
    </source>
</evidence>
<dbReference type="InterPro" id="IPR013149">
    <property type="entry name" value="ADH-like_C"/>
</dbReference>
<dbReference type="PANTHER" id="PTHR48106">
    <property type="entry name" value="QUINONE OXIDOREDUCTASE PIG3-RELATED"/>
    <property type="match status" value="1"/>
</dbReference>
<dbReference type="PROSITE" id="PS01162">
    <property type="entry name" value="QOR_ZETA_CRYSTAL"/>
    <property type="match status" value="1"/>
</dbReference>
<dbReference type="eggNOG" id="COG0604">
    <property type="taxonomic scope" value="Bacteria"/>
</dbReference>
<dbReference type="OrthoDB" id="9805883at2"/>
<organism evidence="4 5">
    <name type="scientific">Pseudomonas taeanensis MS-3</name>
    <dbReference type="NCBI Taxonomy" id="1395571"/>
    <lineage>
        <taxon>Bacteria</taxon>
        <taxon>Pseudomonadati</taxon>
        <taxon>Pseudomonadota</taxon>
        <taxon>Gammaproteobacteria</taxon>
        <taxon>Pseudomonadales</taxon>
        <taxon>Pseudomonadaceae</taxon>
        <taxon>Pseudomonas</taxon>
    </lineage>
</organism>
<dbReference type="STRING" id="1395571.TMS3_0114935"/>
<comment type="caution">
    <text evidence="4">The sequence shown here is derived from an EMBL/GenBank/DDBJ whole genome shotgun (WGS) entry which is preliminary data.</text>
</comment>
<dbReference type="InterPro" id="IPR011032">
    <property type="entry name" value="GroES-like_sf"/>
</dbReference>
<reference evidence="4 5" key="1">
    <citation type="journal article" date="2014" name="Genome Announc.">
        <title>Draft Genome Sequence of Petroleum Oil-Degrading Marine Bacterium Pseudomonas taeanensis Strain MS-3, Isolated from a Crude Oil-Contaminated Seashore.</title>
        <authorList>
            <person name="Lee S.Y."/>
            <person name="Kim S.H."/>
            <person name="Lee D.G."/>
            <person name="Shin S."/>
            <person name="Yun S.H."/>
            <person name="Choi C.W."/>
            <person name="Chung Y.H."/>
            <person name="Choi J.S."/>
            <person name="Kahng H.Y."/>
            <person name="Kim S.I."/>
        </authorList>
    </citation>
    <scope>NUCLEOTIDE SEQUENCE [LARGE SCALE GENOMIC DNA]</scope>
    <source>
        <strain evidence="4 5">MS-3</strain>
    </source>
</reference>
<dbReference type="InterPro" id="IPR036291">
    <property type="entry name" value="NAD(P)-bd_dom_sf"/>
</dbReference>
<keyword evidence="5" id="KW-1185">Reference proteome</keyword>
<dbReference type="CDD" id="cd08274">
    <property type="entry name" value="MDR9"/>
    <property type="match status" value="1"/>
</dbReference>
<dbReference type="Gene3D" id="3.40.50.720">
    <property type="entry name" value="NAD(P)-binding Rossmann-like Domain"/>
    <property type="match status" value="1"/>
</dbReference>
<dbReference type="Pfam" id="PF00107">
    <property type="entry name" value="ADH_zinc_N"/>
    <property type="match status" value="1"/>
</dbReference>
<dbReference type="InterPro" id="IPR002364">
    <property type="entry name" value="Quin_OxRdtase/zeta-crystal_CS"/>
</dbReference>
<evidence type="ECO:0000313" key="4">
    <source>
        <dbReference type="EMBL" id="KFX68784.1"/>
    </source>
</evidence>
<keyword evidence="1" id="KW-0521">NADP</keyword>
<dbReference type="SUPFAM" id="SSF51735">
    <property type="entry name" value="NAD(P)-binding Rossmann-fold domains"/>
    <property type="match status" value="1"/>
</dbReference>
<dbReference type="EMBL" id="AWSQ01000004">
    <property type="protein sequence ID" value="KFX68784.1"/>
    <property type="molecule type" value="Genomic_DNA"/>
</dbReference>
<evidence type="ECO:0000259" key="3">
    <source>
        <dbReference type="SMART" id="SM00829"/>
    </source>
</evidence>
<accession>A0A0A1YJF2</accession>
<protein>
    <submittedName>
        <fullName evidence="4">Alcohol dehydrogenase</fullName>
    </submittedName>
</protein>
<dbReference type="PANTHER" id="PTHR48106:SF18">
    <property type="entry name" value="QUINONE OXIDOREDUCTASE PIG3"/>
    <property type="match status" value="1"/>
</dbReference>
<dbReference type="GO" id="GO:0070402">
    <property type="term" value="F:NADPH binding"/>
    <property type="evidence" value="ECO:0007669"/>
    <property type="project" value="TreeGrafter"/>
</dbReference>
<dbReference type="Gene3D" id="3.90.180.10">
    <property type="entry name" value="Medium-chain alcohol dehydrogenases, catalytic domain"/>
    <property type="match status" value="1"/>
</dbReference>
<dbReference type="GO" id="GO:0016651">
    <property type="term" value="F:oxidoreductase activity, acting on NAD(P)H"/>
    <property type="evidence" value="ECO:0007669"/>
    <property type="project" value="TreeGrafter"/>
</dbReference>
<evidence type="ECO:0000313" key="5">
    <source>
        <dbReference type="Proteomes" id="UP000030063"/>
    </source>
</evidence>
<dbReference type="InterPro" id="IPR020843">
    <property type="entry name" value="ER"/>
</dbReference>
<keyword evidence="2" id="KW-0560">Oxidoreductase</keyword>
<evidence type="ECO:0000256" key="2">
    <source>
        <dbReference type="ARBA" id="ARBA00023002"/>
    </source>
</evidence>
<proteinExistence type="predicted"/>
<dbReference type="SMART" id="SM00829">
    <property type="entry name" value="PKS_ER"/>
    <property type="match status" value="1"/>
</dbReference>
<dbReference type="Pfam" id="PF08240">
    <property type="entry name" value="ADH_N"/>
    <property type="match status" value="1"/>
</dbReference>
<dbReference type="InterPro" id="IPR013154">
    <property type="entry name" value="ADH-like_N"/>
</dbReference>
<sequence>MNSPSVPQTMSGVLLTGHGGLEKLQYREDLKVPQPATGEVLIRVAAAAVNNTDINTRIGWYSKQVTGQTNAGAADGFANISDDDASWSGEALSFPRIQGCDCCGYIVAVGEGVDAARIGERVLVRNLQQKPGNNREFDCITYGSECDGSFAQYTKSLANEAYAIDSTLTDAELASFPCAYSTAENMLHRANLQHGERVLITGASGGVGSAAVQLAKRRGAYVIAVCGADKHAQVLALGADQVISRGQNLADALTPESVDLVVDLVAGPQWPQLLNTLRRGGRYTVAGAIAGPIVELDVRTLYLRDLSFFGCTYQPRVVFENLVRYIEQGELQPLVAQTYPLQAIAEAQQDFMAKGFIGKLVLLPEGE</sequence>
<dbReference type="RefSeq" id="WP_025166008.1">
    <property type="nucleotide sequence ID" value="NZ_AWSQ01000004.1"/>
</dbReference>
<name>A0A0A1YJF2_9PSED</name>
<gene>
    <name evidence="4" type="ORF">TMS3_0114935</name>
</gene>